<dbReference type="EMBL" id="FMHY01000002">
    <property type="protein sequence ID" value="SCL59076.1"/>
    <property type="molecule type" value="Genomic_DNA"/>
</dbReference>
<dbReference type="STRING" id="227316.GA0070604_3974"/>
<protein>
    <recommendedName>
        <fullName evidence="3">Thioredoxin domain-containing protein</fullName>
    </recommendedName>
</protein>
<dbReference type="OrthoDB" id="7185309at2"/>
<evidence type="ECO:0000313" key="2">
    <source>
        <dbReference type="Proteomes" id="UP000199696"/>
    </source>
</evidence>
<dbReference type="Proteomes" id="UP000199696">
    <property type="component" value="Unassembled WGS sequence"/>
</dbReference>
<evidence type="ECO:0000313" key="1">
    <source>
        <dbReference type="EMBL" id="SCL59076.1"/>
    </source>
</evidence>
<name>A0A1C6UYG4_9ACTN</name>
<gene>
    <name evidence="1" type="ORF">GA0070604_3974</name>
</gene>
<sequence>MDVEVLVVPDCPHAETTTAVVRRALDDLGLCRTRVTTTVVATQAQAEQLGFVGSPTVMIDGRDPFADPAMASGLACRLYPGDTGLTGTPPIQQVRQALQRASTTG</sequence>
<evidence type="ECO:0008006" key="3">
    <source>
        <dbReference type="Google" id="ProtNLM"/>
    </source>
</evidence>
<organism evidence="1 2">
    <name type="scientific">Micromonospora eburnea</name>
    <dbReference type="NCBI Taxonomy" id="227316"/>
    <lineage>
        <taxon>Bacteria</taxon>
        <taxon>Bacillati</taxon>
        <taxon>Actinomycetota</taxon>
        <taxon>Actinomycetes</taxon>
        <taxon>Micromonosporales</taxon>
        <taxon>Micromonosporaceae</taxon>
        <taxon>Micromonospora</taxon>
    </lineage>
</organism>
<proteinExistence type="predicted"/>
<keyword evidence="2" id="KW-1185">Reference proteome</keyword>
<reference evidence="2" key="1">
    <citation type="submission" date="2016-06" db="EMBL/GenBank/DDBJ databases">
        <authorList>
            <person name="Varghese N."/>
            <person name="Submissions Spin"/>
        </authorList>
    </citation>
    <scope>NUCLEOTIDE SEQUENCE [LARGE SCALE GENOMIC DNA]</scope>
    <source>
        <strain evidence="2">DSM 44814</strain>
    </source>
</reference>
<dbReference type="Gene3D" id="3.40.30.10">
    <property type="entry name" value="Glutaredoxin"/>
    <property type="match status" value="1"/>
</dbReference>
<dbReference type="AlphaFoldDB" id="A0A1C6UYG4"/>
<accession>A0A1C6UYG4</accession>